<accession>A0A0K9NVH4</accession>
<keyword evidence="6" id="KW-1185">Reference proteome</keyword>
<dbReference type="AlphaFoldDB" id="A0A0K9NVH4"/>
<dbReference type="EMBL" id="LFYR01001576">
    <property type="protein sequence ID" value="KMZ60761.1"/>
    <property type="molecule type" value="Genomic_DNA"/>
</dbReference>
<dbReference type="InterPro" id="IPR006630">
    <property type="entry name" value="La_HTH"/>
</dbReference>
<reference evidence="6" key="1">
    <citation type="journal article" date="2016" name="Nature">
        <title>The genome of the seagrass Zostera marina reveals angiosperm adaptation to the sea.</title>
        <authorList>
            <person name="Olsen J.L."/>
            <person name="Rouze P."/>
            <person name="Verhelst B."/>
            <person name="Lin Y.-C."/>
            <person name="Bayer T."/>
            <person name="Collen J."/>
            <person name="Dattolo E."/>
            <person name="De Paoli E."/>
            <person name="Dittami S."/>
            <person name="Maumus F."/>
            <person name="Michel G."/>
            <person name="Kersting A."/>
            <person name="Lauritano C."/>
            <person name="Lohaus R."/>
            <person name="Toepel M."/>
            <person name="Tonon T."/>
            <person name="Vanneste K."/>
            <person name="Amirebrahimi M."/>
            <person name="Brakel J."/>
            <person name="Bostroem C."/>
            <person name="Chovatia M."/>
            <person name="Grimwood J."/>
            <person name="Jenkins J.W."/>
            <person name="Jueterbock A."/>
            <person name="Mraz A."/>
            <person name="Stam W.T."/>
            <person name="Tice H."/>
            <person name="Bornberg-Bauer E."/>
            <person name="Green P.J."/>
            <person name="Pearson G.A."/>
            <person name="Procaccini G."/>
            <person name="Duarte C.M."/>
            <person name="Schmutz J."/>
            <person name="Reusch T.B.H."/>
            <person name="Van de Peer Y."/>
        </authorList>
    </citation>
    <scope>NUCLEOTIDE SEQUENCE [LARGE SCALE GENOMIC DNA]</scope>
    <source>
        <strain evidence="6">cv. Finnish</strain>
    </source>
</reference>
<comment type="caution">
    <text evidence="5">The sequence shown here is derived from an EMBL/GenBank/DDBJ whole genome shotgun (WGS) entry which is preliminary data.</text>
</comment>
<name>A0A0K9NVH4_ZOSMR</name>
<dbReference type="InterPro" id="IPR036388">
    <property type="entry name" value="WH-like_DNA-bd_sf"/>
</dbReference>
<sequence length="329" mass="37845">MDCLSSESVTNQIMNEYLSRNLHRQGSSSTDENQNLSEYLSRSSTTYENQNLGEYLLRLIKPQSSNTTNENQNSSEYLPRIPHRQGSSTIDENQNMRQGSSTIDGCQFLSEYLMRDLVTCRDENPHHLNVSNFIPPHHENPYVPTTPRIPHRQGSSTIDENQNMRQGSSTTDECRFLSEYLMRVLVTCRNENPHHLNVPNFIPHHHENPHVPTTPLFTATGESNMMFGNAAPLYPLHLHETGRDFSYKFPLNSSTSHSIPKDPLLMEIIREQIEFYFGDSNYPKDKFLLNLLDKEGWVDIAKIAKFNRGNKIRKVRRNLPSSFTAMTST</sequence>
<dbReference type="Pfam" id="PF05383">
    <property type="entry name" value="La"/>
    <property type="match status" value="1"/>
</dbReference>
<evidence type="ECO:0000256" key="2">
    <source>
        <dbReference type="PROSITE-ProRule" id="PRU00332"/>
    </source>
</evidence>
<keyword evidence="1 2" id="KW-0694">RNA-binding</keyword>
<dbReference type="SMART" id="SM00715">
    <property type="entry name" value="LA"/>
    <property type="match status" value="1"/>
</dbReference>
<feature type="region of interest" description="Disordered" evidence="3">
    <location>
        <begin position="64"/>
        <end position="100"/>
    </location>
</feature>
<dbReference type="PANTHER" id="PTHR22792:SF101">
    <property type="entry name" value="LA-RELATED PROTEIN 1A"/>
    <property type="match status" value="1"/>
</dbReference>
<dbReference type="PANTHER" id="PTHR22792">
    <property type="entry name" value="LUPUS LA PROTEIN-RELATED"/>
    <property type="match status" value="1"/>
</dbReference>
<dbReference type="OrthoDB" id="340227at2759"/>
<evidence type="ECO:0000259" key="4">
    <source>
        <dbReference type="PROSITE" id="PS50961"/>
    </source>
</evidence>
<dbReference type="CDD" id="cd07323">
    <property type="entry name" value="LAM"/>
    <property type="match status" value="1"/>
</dbReference>
<organism evidence="5 6">
    <name type="scientific">Zostera marina</name>
    <name type="common">Eelgrass</name>
    <dbReference type="NCBI Taxonomy" id="29655"/>
    <lineage>
        <taxon>Eukaryota</taxon>
        <taxon>Viridiplantae</taxon>
        <taxon>Streptophyta</taxon>
        <taxon>Embryophyta</taxon>
        <taxon>Tracheophyta</taxon>
        <taxon>Spermatophyta</taxon>
        <taxon>Magnoliopsida</taxon>
        <taxon>Liliopsida</taxon>
        <taxon>Zosteraceae</taxon>
        <taxon>Zostera</taxon>
    </lineage>
</organism>
<dbReference type="STRING" id="29655.A0A0K9NVH4"/>
<evidence type="ECO:0000313" key="5">
    <source>
        <dbReference type="EMBL" id="KMZ60761.1"/>
    </source>
</evidence>
<dbReference type="SUPFAM" id="SSF46785">
    <property type="entry name" value="Winged helix' DNA-binding domain"/>
    <property type="match status" value="1"/>
</dbReference>
<dbReference type="Gene3D" id="1.10.10.10">
    <property type="entry name" value="Winged helix-like DNA-binding domain superfamily/Winged helix DNA-binding domain"/>
    <property type="match status" value="1"/>
</dbReference>
<protein>
    <recommendedName>
        <fullName evidence="4">HTH La-type RNA-binding domain-containing protein</fullName>
    </recommendedName>
</protein>
<feature type="domain" description="HTH La-type RNA-binding" evidence="4">
    <location>
        <begin position="259"/>
        <end position="329"/>
    </location>
</feature>
<dbReference type="Proteomes" id="UP000036987">
    <property type="component" value="Unassembled WGS sequence"/>
</dbReference>
<feature type="compositionally biased region" description="Polar residues" evidence="3">
    <location>
        <begin position="85"/>
        <end position="100"/>
    </location>
</feature>
<feature type="compositionally biased region" description="Low complexity" evidence="3">
    <location>
        <begin position="64"/>
        <end position="76"/>
    </location>
</feature>
<dbReference type="PROSITE" id="PS50961">
    <property type="entry name" value="HTH_LA"/>
    <property type="match status" value="1"/>
</dbReference>
<gene>
    <name evidence="5" type="ORF">ZOSMA_573G00090</name>
</gene>
<dbReference type="InterPro" id="IPR045180">
    <property type="entry name" value="La_dom_prot"/>
</dbReference>
<proteinExistence type="predicted"/>
<evidence type="ECO:0000313" key="6">
    <source>
        <dbReference type="Proteomes" id="UP000036987"/>
    </source>
</evidence>
<dbReference type="InterPro" id="IPR036390">
    <property type="entry name" value="WH_DNA-bd_sf"/>
</dbReference>
<evidence type="ECO:0000256" key="1">
    <source>
        <dbReference type="ARBA" id="ARBA00022884"/>
    </source>
</evidence>
<evidence type="ECO:0000256" key="3">
    <source>
        <dbReference type="SAM" id="MobiDB-lite"/>
    </source>
</evidence>
<dbReference type="GO" id="GO:0003723">
    <property type="term" value="F:RNA binding"/>
    <property type="evidence" value="ECO:0000318"/>
    <property type="project" value="GO_Central"/>
</dbReference>